<proteinExistence type="predicted"/>
<dbReference type="InterPro" id="IPR000337">
    <property type="entry name" value="GPCR_3"/>
</dbReference>
<dbReference type="PRINTS" id="PR00248">
    <property type="entry name" value="GPCRMGR"/>
</dbReference>
<evidence type="ECO:0000313" key="10">
    <source>
        <dbReference type="Proteomes" id="UP001652642"/>
    </source>
</evidence>
<dbReference type="CDD" id="cd15283">
    <property type="entry name" value="7tmC_V2R_pheromone"/>
    <property type="match status" value="1"/>
</dbReference>
<dbReference type="PROSITE" id="PS50259">
    <property type="entry name" value="G_PROTEIN_RECEP_F3_4"/>
    <property type="match status" value="1"/>
</dbReference>
<dbReference type="RefSeq" id="XP_072858699.1">
    <property type="nucleotide sequence ID" value="XM_073002598.1"/>
</dbReference>
<dbReference type="InterPro" id="IPR038550">
    <property type="entry name" value="GPCR_3_9-Cys_sf"/>
</dbReference>
<protein>
    <submittedName>
        <fullName evidence="11">Vomeronasal type-2 receptor 26-like</fullName>
    </submittedName>
</protein>
<feature type="transmembrane region" description="Helical" evidence="8">
    <location>
        <begin position="330"/>
        <end position="353"/>
    </location>
</feature>
<evidence type="ECO:0000256" key="5">
    <source>
        <dbReference type="ARBA" id="ARBA00023136"/>
    </source>
</evidence>
<dbReference type="InterPro" id="IPR011500">
    <property type="entry name" value="GPCR_3_9-Cys_dom"/>
</dbReference>
<gene>
    <name evidence="11" type="primary">LOC140708010</name>
</gene>
<feature type="transmembrane region" description="Helical" evidence="8">
    <location>
        <begin position="365"/>
        <end position="385"/>
    </location>
</feature>
<feature type="transmembrane region" description="Helical" evidence="8">
    <location>
        <begin position="241"/>
        <end position="265"/>
    </location>
</feature>
<dbReference type="PANTHER" id="PTHR24061:SF599">
    <property type="entry name" value="G-PROTEIN COUPLED RECEPTORS FAMILY 3 PROFILE DOMAIN-CONTAINING PROTEIN"/>
    <property type="match status" value="1"/>
</dbReference>
<evidence type="ECO:0000313" key="11">
    <source>
        <dbReference type="RefSeq" id="XP_072858699.1"/>
    </source>
</evidence>
<keyword evidence="5 8" id="KW-0472">Membrane</keyword>
<sequence>MSDLSMTDFSTKDLANFKTWTFELHSFLKYIHFNNGAGQEIVFENKGFPIGYDIINWVTFPNQTFLKNKVGEISPSQTFSINEKAIVWHRTFQQVPPHSKCVEHCGPGYSKIMEEGKSVCCYGCTPCSEYAVSNQTDAPLCVKCPEDQYPNENKDQCIPKIKSFLSYQEPLGIVLIVSSISFSVITCFVMQTFHKNWDTPIVKANNQSLTCILLISILLCYLATLLFLGKPEKVTCLLQQPTFAILFSVAIACVLAKTIIVILAFMSTKPASQMRKGLGKKLGNSVVVSCSLVQVCICIAWLSTSPPSPGADMHSQTGEILLQCKEGSLTMFYCALGYLGFLSSISFTVAFLARKLPDAFNEGKFITFSMLVFCSVWISFIPAYLSTTGKNIVVVEIFAILASNTGLLACIFLPKCYIIIFRADLNSRMQLKKKRKHST</sequence>
<dbReference type="InterPro" id="IPR000068">
    <property type="entry name" value="GPCR_3_Ca_sens_rcpt-rel"/>
</dbReference>
<dbReference type="InterPro" id="IPR017978">
    <property type="entry name" value="GPCR_3_C"/>
</dbReference>
<dbReference type="GeneID" id="140708010"/>
<evidence type="ECO:0000256" key="4">
    <source>
        <dbReference type="ARBA" id="ARBA00022989"/>
    </source>
</evidence>
<name>A0ABM5GM26_9SAUR</name>
<evidence type="ECO:0000256" key="3">
    <source>
        <dbReference type="ARBA" id="ARBA00022729"/>
    </source>
</evidence>
<feature type="transmembrane region" description="Helical" evidence="8">
    <location>
        <begin position="211"/>
        <end position="229"/>
    </location>
</feature>
<dbReference type="InterPro" id="IPR028082">
    <property type="entry name" value="Peripla_BP_I"/>
</dbReference>
<dbReference type="Pfam" id="PF00003">
    <property type="entry name" value="7tm_3"/>
    <property type="match status" value="1"/>
</dbReference>
<feature type="transmembrane region" description="Helical" evidence="8">
    <location>
        <begin position="171"/>
        <end position="190"/>
    </location>
</feature>
<dbReference type="Pfam" id="PF07562">
    <property type="entry name" value="NCD3G"/>
    <property type="match status" value="1"/>
</dbReference>
<accession>A0ABM5GM26</accession>
<evidence type="ECO:0000256" key="7">
    <source>
        <dbReference type="ARBA" id="ARBA00023180"/>
    </source>
</evidence>
<dbReference type="PANTHER" id="PTHR24061">
    <property type="entry name" value="CALCIUM-SENSING RECEPTOR-RELATED"/>
    <property type="match status" value="1"/>
</dbReference>
<dbReference type="SUPFAM" id="SSF53822">
    <property type="entry name" value="Periplasmic binding protein-like I"/>
    <property type="match status" value="1"/>
</dbReference>
<evidence type="ECO:0000259" key="9">
    <source>
        <dbReference type="PROSITE" id="PS50259"/>
    </source>
</evidence>
<dbReference type="Gene3D" id="3.40.50.2300">
    <property type="match status" value="2"/>
</dbReference>
<keyword evidence="2 8" id="KW-0812">Transmembrane</keyword>
<keyword evidence="4 8" id="KW-1133">Transmembrane helix</keyword>
<keyword evidence="6" id="KW-0675">Receptor</keyword>
<dbReference type="InterPro" id="IPR004073">
    <property type="entry name" value="GPCR_3_vmron_rcpt_2"/>
</dbReference>
<keyword evidence="3" id="KW-0732">Signal</keyword>
<evidence type="ECO:0000256" key="8">
    <source>
        <dbReference type="SAM" id="Phobius"/>
    </source>
</evidence>
<reference evidence="11" key="1">
    <citation type="submission" date="2025-08" db="UniProtKB">
        <authorList>
            <consortium name="RefSeq"/>
        </authorList>
    </citation>
    <scope>IDENTIFICATION</scope>
</reference>
<organism evidence="10 11">
    <name type="scientific">Pogona vitticeps</name>
    <name type="common">central bearded dragon</name>
    <dbReference type="NCBI Taxonomy" id="103695"/>
    <lineage>
        <taxon>Eukaryota</taxon>
        <taxon>Metazoa</taxon>
        <taxon>Chordata</taxon>
        <taxon>Craniata</taxon>
        <taxon>Vertebrata</taxon>
        <taxon>Euteleostomi</taxon>
        <taxon>Lepidosauria</taxon>
        <taxon>Squamata</taxon>
        <taxon>Bifurcata</taxon>
        <taxon>Unidentata</taxon>
        <taxon>Episquamata</taxon>
        <taxon>Toxicofera</taxon>
        <taxon>Iguania</taxon>
        <taxon>Acrodonta</taxon>
        <taxon>Agamidae</taxon>
        <taxon>Amphibolurinae</taxon>
        <taxon>Pogona</taxon>
    </lineage>
</organism>
<keyword evidence="10" id="KW-1185">Reference proteome</keyword>
<keyword evidence="7" id="KW-0325">Glycoprotein</keyword>
<feature type="domain" description="G-protein coupled receptors family 3 profile" evidence="9">
    <location>
        <begin position="171"/>
        <end position="435"/>
    </location>
</feature>
<dbReference type="Proteomes" id="UP001652642">
    <property type="component" value="Chromosome 6"/>
</dbReference>
<feature type="transmembrane region" description="Helical" evidence="8">
    <location>
        <begin position="286"/>
        <end position="304"/>
    </location>
</feature>
<feature type="transmembrane region" description="Helical" evidence="8">
    <location>
        <begin position="397"/>
        <end position="425"/>
    </location>
</feature>
<dbReference type="PRINTS" id="PR01535">
    <property type="entry name" value="VOMERONASL2R"/>
</dbReference>
<evidence type="ECO:0000256" key="6">
    <source>
        <dbReference type="ARBA" id="ARBA00023170"/>
    </source>
</evidence>
<evidence type="ECO:0000256" key="2">
    <source>
        <dbReference type="ARBA" id="ARBA00022692"/>
    </source>
</evidence>
<comment type="subcellular location">
    <subcellularLocation>
        <location evidence="1">Membrane</location>
        <topology evidence="1">Multi-pass membrane protein</topology>
    </subcellularLocation>
</comment>
<evidence type="ECO:0000256" key="1">
    <source>
        <dbReference type="ARBA" id="ARBA00004141"/>
    </source>
</evidence>
<dbReference type="Gene3D" id="2.10.50.30">
    <property type="entry name" value="GPCR, family 3, nine cysteines domain"/>
    <property type="match status" value="1"/>
</dbReference>